<proteinExistence type="predicted"/>
<dbReference type="WBParaSite" id="HPLM_0000780501-mRNA-1">
    <property type="protein sequence ID" value="HPLM_0000780501-mRNA-1"/>
    <property type="gene ID" value="HPLM_0000780501"/>
</dbReference>
<accession>A0A0N4WBH9</accession>
<reference evidence="3" key="1">
    <citation type="submission" date="2017-02" db="UniProtKB">
        <authorList>
            <consortium name="WormBaseParasite"/>
        </authorList>
    </citation>
    <scope>IDENTIFICATION</scope>
</reference>
<protein>
    <submittedName>
        <fullName evidence="3">Rab-GAP TBC domain-containing protein</fullName>
    </submittedName>
</protein>
<dbReference type="Proteomes" id="UP000268014">
    <property type="component" value="Unassembled WGS sequence"/>
</dbReference>
<sequence length="99" mass="11504">MQRGQKKPKFADLLLRSDDFVVLALYNTVKFQCDPFVRFSLIILLRMLDLPFCLHTFLLNFSYYDAEAFEFLAVLREDCGDVRQSPSHLDPAVASKRVE</sequence>
<organism evidence="3">
    <name type="scientific">Haemonchus placei</name>
    <name type="common">Barber's pole worm</name>
    <dbReference type="NCBI Taxonomy" id="6290"/>
    <lineage>
        <taxon>Eukaryota</taxon>
        <taxon>Metazoa</taxon>
        <taxon>Ecdysozoa</taxon>
        <taxon>Nematoda</taxon>
        <taxon>Chromadorea</taxon>
        <taxon>Rhabditida</taxon>
        <taxon>Rhabditina</taxon>
        <taxon>Rhabditomorpha</taxon>
        <taxon>Strongyloidea</taxon>
        <taxon>Trichostrongylidae</taxon>
        <taxon>Haemonchus</taxon>
    </lineage>
</organism>
<keyword evidence="2" id="KW-1185">Reference proteome</keyword>
<evidence type="ECO:0000313" key="2">
    <source>
        <dbReference type="Proteomes" id="UP000268014"/>
    </source>
</evidence>
<gene>
    <name evidence="1" type="ORF">HPLM_LOCUS7797</name>
</gene>
<evidence type="ECO:0000313" key="1">
    <source>
        <dbReference type="EMBL" id="VDO33011.1"/>
    </source>
</evidence>
<reference evidence="1 2" key="2">
    <citation type="submission" date="2018-11" db="EMBL/GenBank/DDBJ databases">
        <authorList>
            <consortium name="Pathogen Informatics"/>
        </authorList>
    </citation>
    <scope>NUCLEOTIDE SEQUENCE [LARGE SCALE GENOMIC DNA]</scope>
    <source>
        <strain evidence="1 2">MHpl1</strain>
    </source>
</reference>
<evidence type="ECO:0000313" key="3">
    <source>
        <dbReference type="WBParaSite" id="HPLM_0000780501-mRNA-1"/>
    </source>
</evidence>
<dbReference type="AlphaFoldDB" id="A0A0N4WBH9"/>
<name>A0A0N4WBH9_HAEPC</name>
<dbReference type="EMBL" id="UZAF01016729">
    <property type="protein sequence ID" value="VDO33011.1"/>
    <property type="molecule type" value="Genomic_DNA"/>
</dbReference>